<evidence type="ECO:0000313" key="4">
    <source>
        <dbReference type="EMBL" id="NBJ93019.1"/>
    </source>
</evidence>
<keyword evidence="2" id="KW-0472">Membrane</keyword>
<dbReference type="OrthoDB" id="9801008at2"/>
<feature type="transmembrane region" description="Helical" evidence="2">
    <location>
        <begin position="120"/>
        <end position="141"/>
    </location>
</feature>
<dbReference type="Gene3D" id="1.10.260.40">
    <property type="entry name" value="lambda repressor-like DNA-binding domains"/>
    <property type="match status" value="1"/>
</dbReference>
<dbReference type="AlphaFoldDB" id="A0A9X5BFC9"/>
<organism evidence="4 5">
    <name type="scientific">Parablautia muri</name>
    <dbReference type="NCBI Taxonomy" id="2320879"/>
    <lineage>
        <taxon>Bacteria</taxon>
        <taxon>Bacillati</taxon>
        <taxon>Bacillota</taxon>
        <taxon>Clostridia</taxon>
        <taxon>Lachnospirales</taxon>
        <taxon>Lachnospiraceae</taxon>
        <taxon>Parablautia</taxon>
    </lineage>
</organism>
<keyword evidence="1" id="KW-0238">DNA-binding</keyword>
<dbReference type="Proteomes" id="UP001154420">
    <property type="component" value="Unassembled WGS sequence"/>
</dbReference>
<feature type="transmembrane region" description="Helical" evidence="2">
    <location>
        <begin position="210"/>
        <end position="232"/>
    </location>
</feature>
<evidence type="ECO:0000313" key="5">
    <source>
        <dbReference type="Proteomes" id="UP001154420"/>
    </source>
</evidence>
<feature type="transmembrane region" description="Helical" evidence="2">
    <location>
        <begin position="96"/>
        <end position="114"/>
    </location>
</feature>
<dbReference type="InterPro" id="IPR001387">
    <property type="entry name" value="Cro/C1-type_HTH"/>
</dbReference>
<feature type="domain" description="HTH cro/C1-type" evidence="3">
    <location>
        <begin position="9"/>
        <end position="61"/>
    </location>
</feature>
<proteinExistence type="predicted"/>
<dbReference type="CDD" id="cd00093">
    <property type="entry name" value="HTH_XRE"/>
    <property type="match status" value="1"/>
</dbReference>
<comment type="caution">
    <text evidence="4">The sequence shown here is derived from an EMBL/GenBank/DDBJ whole genome shotgun (WGS) entry which is preliminary data.</text>
</comment>
<name>A0A9X5BFC9_9FIRM</name>
<keyword evidence="2" id="KW-0812">Transmembrane</keyword>
<dbReference type="PROSITE" id="PS50943">
    <property type="entry name" value="HTH_CROC1"/>
    <property type="match status" value="1"/>
</dbReference>
<protein>
    <submittedName>
        <fullName evidence="4">XRE family transcriptional regulator</fullName>
    </submittedName>
</protein>
<evidence type="ECO:0000256" key="2">
    <source>
        <dbReference type="SAM" id="Phobius"/>
    </source>
</evidence>
<accession>A0A9X5BFC9</accession>
<evidence type="ECO:0000259" key="3">
    <source>
        <dbReference type="PROSITE" id="PS50943"/>
    </source>
</evidence>
<dbReference type="InterPro" id="IPR010982">
    <property type="entry name" value="Lambda_DNA-bd_dom_sf"/>
</dbReference>
<dbReference type="PANTHER" id="PTHR46558:SF13">
    <property type="entry name" value="HTH-TYPE TRANSCRIPTIONAL REGULATOR IMMR"/>
    <property type="match status" value="1"/>
</dbReference>
<reference evidence="4" key="1">
    <citation type="submission" date="2018-09" db="EMBL/GenBank/DDBJ databases">
        <title>Murine metabolic-syndrome-specific gut microbial biobank.</title>
        <authorList>
            <person name="Liu C."/>
        </authorList>
    </citation>
    <scope>NUCLEOTIDE SEQUENCE</scope>
    <source>
        <strain evidence="4">D42-62</strain>
    </source>
</reference>
<gene>
    <name evidence="4" type="ORF">D5281_10530</name>
</gene>
<keyword evidence="5" id="KW-1185">Reference proteome</keyword>
<evidence type="ECO:0000256" key="1">
    <source>
        <dbReference type="ARBA" id="ARBA00023125"/>
    </source>
</evidence>
<dbReference type="PANTHER" id="PTHR46558">
    <property type="entry name" value="TRACRIPTIONAL REGULATORY PROTEIN-RELATED-RELATED"/>
    <property type="match status" value="1"/>
</dbReference>
<dbReference type="GO" id="GO:0003677">
    <property type="term" value="F:DNA binding"/>
    <property type="evidence" value="ECO:0007669"/>
    <property type="project" value="UniProtKB-KW"/>
</dbReference>
<keyword evidence="2" id="KW-1133">Transmembrane helix</keyword>
<feature type="transmembrane region" description="Helical" evidence="2">
    <location>
        <begin position="175"/>
        <end position="198"/>
    </location>
</feature>
<sequence>MTFGEKLFKLRKEKGLSQEALAEQIGTTRQAISKWENNQGFPETEKLLQLSNIFETSTDFLLKDEKSSNTINERGYYVSKEMATGFIANQKKICRYVGIGFMSWALAGIPYVMFTSNLTWRFLGVAIFIIIGISSFVLGSFSEQEQYKVLREEPLILDYAYLQELSNAYQAKKRIYVAMSVPSIILFIVGILVVSLTMSGKFGWSEYHSFVFLGLAIGLFGFCYFIGVMGAYELLIKSEQYSSCLSFKLKRKIKDKINNL</sequence>
<dbReference type="SMART" id="SM00530">
    <property type="entry name" value="HTH_XRE"/>
    <property type="match status" value="1"/>
</dbReference>
<dbReference type="EMBL" id="QZDT01000014">
    <property type="protein sequence ID" value="NBJ93019.1"/>
    <property type="molecule type" value="Genomic_DNA"/>
</dbReference>
<dbReference type="Pfam" id="PF01381">
    <property type="entry name" value="HTH_3"/>
    <property type="match status" value="1"/>
</dbReference>
<dbReference type="SUPFAM" id="SSF47413">
    <property type="entry name" value="lambda repressor-like DNA-binding domains"/>
    <property type="match status" value="1"/>
</dbReference>
<dbReference type="RefSeq" id="WP_160560097.1">
    <property type="nucleotide sequence ID" value="NZ_QZDT01000014.1"/>
</dbReference>